<dbReference type="Gene3D" id="3.50.50.60">
    <property type="entry name" value="FAD/NAD(P)-binding domain"/>
    <property type="match status" value="1"/>
</dbReference>
<comment type="caution">
    <text evidence="4">The sequence shown here is derived from an EMBL/GenBank/DDBJ whole genome shotgun (WGS) entry which is preliminary data.</text>
</comment>
<keyword evidence="1" id="KW-0175">Coiled coil</keyword>
<feature type="domain" description="FAD dependent oxidoreductase" evidence="3">
    <location>
        <begin position="42"/>
        <end position="441"/>
    </location>
</feature>
<dbReference type="SUPFAM" id="SSF51905">
    <property type="entry name" value="FAD/NAD(P)-binding domain"/>
    <property type="match status" value="1"/>
</dbReference>
<accession>A0ABY6UTM6</accession>
<dbReference type="InterPro" id="IPR036188">
    <property type="entry name" value="FAD/NAD-bd_sf"/>
</dbReference>
<feature type="coiled-coil region" evidence="1">
    <location>
        <begin position="147"/>
        <end position="174"/>
    </location>
</feature>
<evidence type="ECO:0000313" key="5">
    <source>
        <dbReference type="Proteomes" id="UP000766486"/>
    </source>
</evidence>
<reference evidence="4 5" key="1">
    <citation type="submission" date="2019-06" db="EMBL/GenBank/DDBJ databases">
        <authorList>
            <person name="Broberg M."/>
        </authorList>
    </citation>
    <scope>NUCLEOTIDE SEQUENCE [LARGE SCALE GENOMIC DNA]</scope>
</reference>
<dbReference type="Pfam" id="PF01266">
    <property type="entry name" value="DAO"/>
    <property type="match status" value="1"/>
</dbReference>
<name>A0ABY6UTM6_BIOOC</name>
<dbReference type="EMBL" id="CABFNS010000893">
    <property type="protein sequence ID" value="VUC34761.1"/>
    <property type="molecule type" value="Genomic_DNA"/>
</dbReference>
<feature type="region of interest" description="Disordered" evidence="2">
    <location>
        <begin position="1"/>
        <end position="21"/>
    </location>
</feature>
<dbReference type="Gene3D" id="3.30.9.10">
    <property type="entry name" value="D-Amino Acid Oxidase, subunit A, domain 2"/>
    <property type="match status" value="1"/>
</dbReference>
<sequence>MFKQLAQDPRPPVDNPSLSYWQSPPHKGLLGVQSTTLPSIRDVIVIGSGITSCSVTRELFEAGFSGTISVLEAREVCSGATGRNGGRINCVAIQDYHKYVSLFGVEVAKSIVRFEMAHYDEIVKAAQSLGDEAFKRTEIRPVETVAVVFSEEKLQDLKSMLENFEAVFSDLRGRWKVIEAEEVRESYGVKDATGALIGTAGAGWAYRLITEVFDRLLKDHPASFSIETKTMVTGISRIESNQYPYSIKTTRGVIRAKHVLHCTEGHVSHLVPQLRGILVPRRGQMSVLNPGNKFRDSRGNRSWSFYYDQGFDYVSQNEHTKELFAGGGDTFEFNQALSTFGVSSDAEENIRSKIHLAGFMPVAFGEKHWGEQDPGKPILKASWVGVMCNSLDHVPFVGLLPQEALGPRPAGDWESGGEWISAGYGGYGMVNAWLCGKALARQIVGGQVPSWLPVVYQATPARVTQLQNRLAKLKDTENHLRALL</sequence>
<keyword evidence="5" id="KW-1185">Reference proteome</keyword>
<gene>
    <name evidence="4" type="ORF">CLO192961_LOCUS391441</name>
</gene>
<proteinExistence type="predicted"/>
<organism evidence="4 5">
    <name type="scientific">Bionectria ochroleuca</name>
    <name type="common">Gliocladium roseum</name>
    <dbReference type="NCBI Taxonomy" id="29856"/>
    <lineage>
        <taxon>Eukaryota</taxon>
        <taxon>Fungi</taxon>
        <taxon>Dikarya</taxon>
        <taxon>Ascomycota</taxon>
        <taxon>Pezizomycotina</taxon>
        <taxon>Sordariomycetes</taxon>
        <taxon>Hypocreomycetidae</taxon>
        <taxon>Hypocreales</taxon>
        <taxon>Bionectriaceae</taxon>
        <taxon>Clonostachys</taxon>
    </lineage>
</organism>
<dbReference type="InterPro" id="IPR006076">
    <property type="entry name" value="FAD-dep_OxRdtase"/>
</dbReference>
<evidence type="ECO:0000313" key="4">
    <source>
        <dbReference type="EMBL" id="VUC34761.1"/>
    </source>
</evidence>
<evidence type="ECO:0000256" key="1">
    <source>
        <dbReference type="SAM" id="Coils"/>
    </source>
</evidence>
<evidence type="ECO:0000256" key="2">
    <source>
        <dbReference type="SAM" id="MobiDB-lite"/>
    </source>
</evidence>
<dbReference type="PANTHER" id="PTHR13847:SF213">
    <property type="entry name" value="DEPENDENT OXIDOREDUCTASE, PUTATIVE-RELATED"/>
    <property type="match status" value="1"/>
</dbReference>
<protein>
    <recommendedName>
        <fullName evidence="3">FAD dependent oxidoreductase domain-containing protein</fullName>
    </recommendedName>
</protein>
<dbReference type="PANTHER" id="PTHR13847">
    <property type="entry name" value="SARCOSINE DEHYDROGENASE-RELATED"/>
    <property type="match status" value="1"/>
</dbReference>
<dbReference type="Proteomes" id="UP000766486">
    <property type="component" value="Unassembled WGS sequence"/>
</dbReference>
<evidence type="ECO:0000259" key="3">
    <source>
        <dbReference type="Pfam" id="PF01266"/>
    </source>
</evidence>